<proteinExistence type="predicted"/>
<evidence type="ECO:0000313" key="8">
    <source>
        <dbReference type="EMBL" id="OHX12418.1"/>
    </source>
</evidence>
<evidence type="ECO:0000256" key="7">
    <source>
        <dbReference type="SAM" id="Phobius"/>
    </source>
</evidence>
<keyword evidence="3" id="KW-1003">Cell membrane</keyword>
<dbReference type="STRING" id="1903179.BI347_02090"/>
<dbReference type="InterPro" id="IPR006726">
    <property type="entry name" value="PHBA_efflux_AaeB/fusaric-R"/>
</dbReference>
<evidence type="ECO:0000256" key="3">
    <source>
        <dbReference type="ARBA" id="ARBA00022475"/>
    </source>
</evidence>
<dbReference type="Proteomes" id="UP000180088">
    <property type="component" value="Unassembled WGS sequence"/>
</dbReference>
<feature type="transmembrane region" description="Helical" evidence="7">
    <location>
        <begin position="98"/>
        <end position="116"/>
    </location>
</feature>
<dbReference type="PANTHER" id="PTHR30509">
    <property type="entry name" value="P-HYDROXYBENZOIC ACID EFFLUX PUMP SUBUNIT-RELATED"/>
    <property type="match status" value="1"/>
</dbReference>
<dbReference type="GO" id="GO:0022857">
    <property type="term" value="F:transmembrane transporter activity"/>
    <property type="evidence" value="ECO:0007669"/>
    <property type="project" value="InterPro"/>
</dbReference>
<evidence type="ECO:0000256" key="6">
    <source>
        <dbReference type="ARBA" id="ARBA00023136"/>
    </source>
</evidence>
<evidence type="ECO:0000256" key="2">
    <source>
        <dbReference type="ARBA" id="ARBA00022448"/>
    </source>
</evidence>
<feature type="transmembrane region" description="Helical" evidence="7">
    <location>
        <begin position="440"/>
        <end position="459"/>
    </location>
</feature>
<evidence type="ECO:0000313" key="9">
    <source>
        <dbReference type="Proteomes" id="UP000180088"/>
    </source>
</evidence>
<dbReference type="GO" id="GO:0005886">
    <property type="term" value="C:plasma membrane"/>
    <property type="evidence" value="ECO:0007669"/>
    <property type="project" value="UniProtKB-SubCell"/>
</dbReference>
<organism evidence="8 9">
    <name type="scientific">Chromobacterium sphagni</name>
    <dbReference type="NCBI Taxonomy" id="1903179"/>
    <lineage>
        <taxon>Bacteria</taxon>
        <taxon>Pseudomonadati</taxon>
        <taxon>Pseudomonadota</taxon>
        <taxon>Betaproteobacteria</taxon>
        <taxon>Neisseriales</taxon>
        <taxon>Chromobacteriaceae</taxon>
        <taxon>Chromobacterium</taxon>
    </lineage>
</organism>
<feature type="transmembrane region" description="Helical" evidence="7">
    <location>
        <begin position="412"/>
        <end position="428"/>
    </location>
</feature>
<evidence type="ECO:0008006" key="10">
    <source>
        <dbReference type="Google" id="ProtNLM"/>
    </source>
</evidence>
<name>A0A1S1WZC6_9NEIS</name>
<feature type="transmembrane region" description="Helical" evidence="7">
    <location>
        <begin position="520"/>
        <end position="538"/>
    </location>
</feature>
<evidence type="ECO:0000256" key="5">
    <source>
        <dbReference type="ARBA" id="ARBA00022989"/>
    </source>
</evidence>
<keyword evidence="2" id="KW-0813">Transport</keyword>
<gene>
    <name evidence="8" type="ORF">BI347_02090</name>
</gene>
<dbReference type="RefSeq" id="WP_071115201.1">
    <property type="nucleotide sequence ID" value="NZ_MKCS01000001.1"/>
</dbReference>
<comment type="subcellular location">
    <subcellularLocation>
        <location evidence="1">Cell membrane</location>
        <topology evidence="1">Multi-pass membrane protein</topology>
    </subcellularLocation>
</comment>
<dbReference type="AlphaFoldDB" id="A0A1S1WZC6"/>
<sequence>MSGGLLAAGRRVGRDWLATEGENWSFVAKTLLAAFASLWIAFRLGFDSPSSAMTTVFIVTFPRSGAVLEKSAYRILGTLVGSAAALGFVGLFDGQAALLLISLALWVGVCTGGATLYRDSRSYAFVLSGYTACIIALPALNHPMAVFNLAVTRVSEISLGILCCAIVNDFIFPRHQGDLVVSTVRGRYHGFALLCQQALAQRLDAATLEATQLRFASDIAALEAGRAAAFFEAGNVRARSDQLHAFNATFMAALTTFHTLHRQMERLRRDAASPLPELFYPLFLQASAALSNEDGPARTALEAGPTLARLDALRPVLRRELGDARASLLAQPHDEGLRIEFDTASELLTRFVEEMHTFTAVYHGFRQRNPLQVDALAYSPRTPGAIALASGARAALTLLTLSIAWYWLAWPSALGAVLLATIFCGLASSSPRPLLMVKQILIGFALATPLAYVSTFHMLNQADSFPQLALALTPFLVLGCYLKCLPKAAGMGTGITLLMAQAVNPENMMNYDVVAFFNDGIARLLGLALAGVFFVLVLPEHTMGSRRHIAAALWREALNACRAALPHLKQRYGNRVRDLLNQLNAAPGSADDPARQATISQAITLLELGLAIIDLRTLAGDAAQKPVRRALDDSVAALAAYFAAPQASRRQQAMMALLAAGPPIRAELEIALPEAAQSLNRALATLHLIHTSLLDAMPQPDAGEPAGDAHAT</sequence>
<feature type="transmembrane region" description="Helical" evidence="7">
    <location>
        <begin position="26"/>
        <end position="46"/>
    </location>
</feature>
<dbReference type="Pfam" id="PF04632">
    <property type="entry name" value="FUSC"/>
    <property type="match status" value="1"/>
</dbReference>
<keyword evidence="6 7" id="KW-0472">Membrane</keyword>
<dbReference type="EMBL" id="MKCS01000001">
    <property type="protein sequence ID" value="OHX12418.1"/>
    <property type="molecule type" value="Genomic_DNA"/>
</dbReference>
<feature type="transmembrane region" description="Helical" evidence="7">
    <location>
        <begin position="123"/>
        <end position="140"/>
    </location>
</feature>
<feature type="transmembrane region" description="Helical" evidence="7">
    <location>
        <begin position="72"/>
        <end position="92"/>
    </location>
</feature>
<protein>
    <recommendedName>
        <fullName evidence="10">Fusaric acid resistance protein</fullName>
    </recommendedName>
</protein>
<accession>A0A1S1WZC6</accession>
<evidence type="ECO:0000256" key="4">
    <source>
        <dbReference type="ARBA" id="ARBA00022692"/>
    </source>
</evidence>
<dbReference type="PANTHER" id="PTHR30509:SF9">
    <property type="entry name" value="MULTIDRUG RESISTANCE PROTEIN MDTO"/>
    <property type="match status" value="1"/>
</dbReference>
<dbReference type="OrthoDB" id="6538131at2"/>
<evidence type="ECO:0000256" key="1">
    <source>
        <dbReference type="ARBA" id="ARBA00004651"/>
    </source>
</evidence>
<reference evidence="8 9" key="1">
    <citation type="submission" date="2016-09" db="EMBL/GenBank/DDBJ databases">
        <title>Chromobacterium muskegensis sp. nov., an insecticidal bacterium isolated from Sphagnum bogs.</title>
        <authorList>
            <person name="Sparks M.E."/>
            <person name="Blackburn M.B."/>
            <person name="Gundersen-Rindal D.E."/>
            <person name="Mitchell A."/>
            <person name="Farrar R."/>
            <person name="Kuhar D."/>
        </authorList>
    </citation>
    <scope>NUCLEOTIDE SEQUENCE [LARGE SCALE GENOMIC DNA]</scope>
    <source>
        <strain evidence="8 9">37-2</strain>
    </source>
</reference>
<keyword evidence="5 7" id="KW-1133">Transmembrane helix</keyword>
<comment type="caution">
    <text evidence="8">The sequence shown here is derived from an EMBL/GenBank/DDBJ whole genome shotgun (WGS) entry which is preliminary data.</text>
</comment>
<keyword evidence="4 7" id="KW-0812">Transmembrane</keyword>